<reference evidence="11" key="1">
    <citation type="journal article" date="2016" name="PLoS Negl. Trop. Dis.">
        <title>A Deep Insight into the Sialome of Rhodnius neglectus, a Vector of Chagas Disease.</title>
        <authorList>
            <person name="Santiago P.B."/>
            <person name="Assumpcao T.C."/>
            <person name="Araujo C.N."/>
            <person name="Bastos I.M."/>
            <person name="Neves D."/>
            <person name="Silva I.G."/>
            <person name="Charneau S."/>
            <person name="Queiroz R.M."/>
            <person name="Raiol T."/>
            <person name="Oliveira J.V."/>
            <person name="Sousa M.V."/>
            <person name="Calvo E."/>
            <person name="Ribeiro J.M."/>
            <person name="Santana J.M."/>
        </authorList>
    </citation>
    <scope>NUCLEOTIDE SEQUENCE</scope>
    <source>
        <tissue evidence="11">Salivary glands</tissue>
    </source>
</reference>
<dbReference type="Pfam" id="PF05873">
    <property type="entry name" value="Mt_ATP-synt_D"/>
    <property type="match status" value="1"/>
</dbReference>
<dbReference type="SUPFAM" id="SSF161065">
    <property type="entry name" value="ATP synthase D chain-like"/>
    <property type="match status" value="1"/>
</dbReference>
<dbReference type="PANTHER" id="PTHR12700">
    <property type="entry name" value="ATP SYNTHASE SUBUNIT D, MITOCHONDRIAL"/>
    <property type="match status" value="1"/>
</dbReference>
<keyword evidence="7 10" id="KW-0406">Ion transport</keyword>
<evidence type="ECO:0000256" key="5">
    <source>
        <dbReference type="ARBA" id="ARBA00022781"/>
    </source>
</evidence>
<evidence type="ECO:0000313" key="11">
    <source>
        <dbReference type="EMBL" id="JAI55445.1"/>
    </source>
</evidence>
<keyword evidence="5 10" id="KW-0375">Hydrogen ion transport</keyword>
<evidence type="ECO:0000256" key="6">
    <source>
        <dbReference type="ARBA" id="ARBA00022792"/>
    </source>
</evidence>
<comment type="function">
    <text evidence="10">Mitochondrial membrane ATP synthase (F(1)F(0) ATP synthase or Complex V) produces ATP from ADP in the presence of a proton gradient across the membrane which is generated by electron transport complexes of the respiratory chain. F-type ATPases consist of two structural domains, F(1) - containing the extramembraneous catalytic core, and F(0) - containing the membrane proton channel, linked together by a central stalk and a peripheral stalk. During catalysis, ATP synthesis in the catalytic domain of F(1) is coupled via a rotary mechanism of the central stalk subunits to proton translocation.</text>
</comment>
<dbReference type="GO" id="GO:0015986">
    <property type="term" value="P:proton motive force-driven ATP synthesis"/>
    <property type="evidence" value="ECO:0007669"/>
    <property type="project" value="UniProtKB-UniRule"/>
</dbReference>
<organism evidence="11">
    <name type="scientific">Rhodnius neglectus</name>
    <dbReference type="NCBI Taxonomy" id="72488"/>
    <lineage>
        <taxon>Eukaryota</taxon>
        <taxon>Metazoa</taxon>
        <taxon>Ecdysozoa</taxon>
        <taxon>Arthropoda</taxon>
        <taxon>Hexapoda</taxon>
        <taxon>Insecta</taxon>
        <taxon>Pterygota</taxon>
        <taxon>Neoptera</taxon>
        <taxon>Paraneoptera</taxon>
        <taxon>Hemiptera</taxon>
        <taxon>Heteroptera</taxon>
        <taxon>Panheteroptera</taxon>
        <taxon>Cimicomorpha</taxon>
        <taxon>Reduviidae</taxon>
        <taxon>Triatominae</taxon>
        <taxon>Rhodnius</taxon>
    </lineage>
</organism>
<evidence type="ECO:0000256" key="2">
    <source>
        <dbReference type="ARBA" id="ARBA00006842"/>
    </source>
</evidence>
<dbReference type="InterPro" id="IPR036228">
    <property type="entry name" value="ATP_synth_F0_dsu_sf_mt"/>
</dbReference>
<evidence type="ECO:0000256" key="7">
    <source>
        <dbReference type="ARBA" id="ARBA00023065"/>
    </source>
</evidence>
<sequence length="174" mass="19811">MAGRRVAITAIDWAKIAERVPDGQKQKFLAFRAKSDSYLRRMNANPESPPKIDWMYYKKVVPVPGMVDNFQKQYESMIIPFPADTATSLISAQEQEVKKEIEAFKEASNKRINSYKAEADRVRGLLPYEQMTMEDFRDAHPDMALDPINKPTFWPHTPEAQVGYATKDASSGAH</sequence>
<evidence type="ECO:0000256" key="10">
    <source>
        <dbReference type="PIRNR" id="PIRNR005514"/>
    </source>
</evidence>
<dbReference type="InterPro" id="IPR008689">
    <property type="entry name" value="ATP_synth_F0_dsu_mt"/>
</dbReference>
<keyword evidence="9 10" id="KW-0472">Membrane</keyword>
<comment type="similarity">
    <text evidence="2 10">Belongs to the ATPase d subunit family.</text>
</comment>
<proteinExistence type="evidence at transcript level"/>
<dbReference type="GO" id="GO:0045259">
    <property type="term" value="C:proton-transporting ATP synthase complex"/>
    <property type="evidence" value="ECO:0007669"/>
    <property type="project" value="UniProtKB-KW"/>
</dbReference>
<comment type="subcellular location">
    <subcellularLocation>
        <location evidence="1 10">Mitochondrion inner membrane</location>
    </subcellularLocation>
</comment>
<protein>
    <recommendedName>
        <fullName evidence="10">ATP synthase subunit d, mitochondrial</fullName>
    </recommendedName>
</protein>
<evidence type="ECO:0000256" key="3">
    <source>
        <dbReference type="ARBA" id="ARBA00022448"/>
    </source>
</evidence>
<dbReference type="Gene3D" id="6.10.280.70">
    <property type="match status" value="1"/>
</dbReference>
<accession>A0A0P4VTX2</accession>
<dbReference type="GO" id="GO:0015078">
    <property type="term" value="F:proton transmembrane transporter activity"/>
    <property type="evidence" value="ECO:0007669"/>
    <property type="project" value="InterPro"/>
</dbReference>
<keyword evidence="6 10" id="KW-0999">Mitochondrion inner membrane</keyword>
<dbReference type="GO" id="GO:0005743">
    <property type="term" value="C:mitochondrial inner membrane"/>
    <property type="evidence" value="ECO:0007669"/>
    <property type="project" value="UniProtKB-SubCell"/>
</dbReference>
<evidence type="ECO:0000256" key="8">
    <source>
        <dbReference type="ARBA" id="ARBA00023128"/>
    </source>
</evidence>
<dbReference type="PIRSF" id="PIRSF005514">
    <property type="entry name" value="ATPase_F0_D_mt"/>
    <property type="match status" value="1"/>
</dbReference>
<keyword evidence="4" id="KW-0138">CF(0)</keyword>
<evidence type="ECO:0000256" key="1">
    <source>
        <dbReference type="ARBA" id="ARBA00004273"/>
    </source>
</evidence>
<evidence type="ECO:0000256" key="4">
    <source>
        <dbReference type="ARBA" id="ARBA00022547"/>
    </source>
</evidence>
<evidence type="ECO:0000256" key="9">
    <source>
        <dbReference type="ARBA" id="ARBA00023136"/>
    </source>
</evidence>
<keyword evidence="3 10" id="KW-0813">Transport</keyword>
<keyword evidence="8 10" id="KW-0496">Mitochondrion</keyword>
<dbReference type="EMBL" id="GDKW01001150">
    <property type="protein sequence ID" value="JAI55445.1"/>
    <property type="molecule type" value="mRNA"/>
</dbReference>
<name>A0A0P4VTX2_9HEMI</name>
<dbReference type="AlphaFoldDB" id="A0A0P4VTX2"/>